<dbReference type="OrthoDB" id="9758570at2"/>
<reference evidence="5" key="2">
    <citation type="submission" date="2012-03" db="EMBL/GenBank/DDBJ databases">
        <title>The complete genome sequence of the pioneer microbe on fresh volcanic deposit, Leptospirillum ferrooxidans strain C2-3.</title>
        <authorList>
            <person name="Fujimura R."/>
            <person name="Sato Y."/>
            <person name="Nishizawa T."/>
            <person name="Nanba K."/>
            <person name="Oshima K."/>
            <person name="Hattori M."/>
            <person name="Kamijo T."/>
            <person name="Ohta H."/>
        </authorList>
    </citation>
    <scope>NUCLEOTIDE SEQUENCE [LARGE SCALE GENOMIC DNA]</scope>
    <source>
        <strain evidence="5">C2-3</strain>
    </source>
</reference>
<dbReference type="AlphaFoldDB" id="I0IRR5"/>
<dbReference type="eggNOG" id="COG3629">
    <property type="taxonomic scope" value="Bacteria"/>
</dbReference>
<dbReference type="GO" id="GO:0004016">
    <property type="term" value="F:adenylate cyclase activity"/>
    <property type="evidence" value="ECO:0007669"/>
    <property type="project" value="UniProtKB-ARBA"/>
</dbReference>
<dbReference type="SUPFAM" id="SSF55073">
    <property type="entry name" value="Nucleotide cyclase"/>
    <property type="match status" value="1"/>
</dbReference>
<keyword evidence="1" id="KW-0547">Nucleotide-binding</keyword>
<dbReference type="InterPro" id="IPR036388">
    <property type="entry name" value="WH-like_DNA-bd_sf"/>
</dbReference>
<evidence type="ECO:0000313" key="4">
    <source>
        <dbReference type="EMBL" id="BAM07964.1"/>
    </source>
</evidence>
<dbReference type="GO" id="GO:0005524">
    <property type="term" value="F:ATP binding"/>
    <property type="evidence" value="ECO:0007669"/>
    <property type="project" value="UniProtKB-KW"/>
</dbReference>
<dbReference type="InterPro" id="IPR041664">
    <property type="entry name" value="AAA_16"/>
</dbReference>
<dbReference type="PATRIC" id="fig|1162668.3.peg.2716"/>
<dbReference type="KEGG" id="lfc:LFE_2292"/>
<protein>
    <submittedName>
        <fullName evidence="4">Putative adenylate cyclase</fullName>
    </submittedName>
</protein>
<dbReference type="SUPFAM" id="SSF52540">
    <property type="entry name" value="P-loop containing nucleoside triphosphate hydrolases"/>
    <property type="match status" value="1"/>
</dbReference>
<dbReference type="RefSeq" id="WP_014450447.1">
    <property type="nucleotide sequence ID" value="NC_017094.1"/>
</dbReference>
<dbReference type="eggNOG" id="COG2909">
    <property type="taxonomic scope" value="Bacteria"/>
</dbReference>
<dbReference type="InterPro" id="IPR029787">
    <property type="entry name" value="Nucleotide_cyclase"/>
</dbReference>
<dbReference type="Gene3D" id="1.10.10.10">
    <property type="entry name" value="Winged helix-like DNA-binding domain superfamily/Winged helix DNA-binding domain"/>
    <property type="match status" value="1"/>
</dbReference>
<organism evidence="4 5">
    <name type="scientific">Leptospirillum ferrooxidans (strain C2-3)</name>
    <dbReference type="NCBI Taxonomy" id="1162668"/>
    <lineage>
        <taxon>Bacteria</taxon>
        <taxon>Pseudomonadati</taxon>
        <taxon>Nitrospirota</taxon>
        <taxon>Nitrospiria</taxon>
        <taxon>Nitrospirales</taxon>
        <taxon>Nitrospiraceae</taxon>
        <taxon>Leptospirillum</taxon>
    </lineage>
</organism>
<dbReference type="PANTHER" id="PTHR16305:SF28">
    <property type="entry name" value="GUANYLATE CYCLASE DOMAIN-CONTAINING PROTEIN"/>
    <property type="match status" value="1"/>
</dbReference>
<dbReference type="GO" id="GO:0005737">
    <property type="term" value="C:cytoplasm"/>
    <property type="evidence" value="ECO:0007669"/>
    <property type="project" value="TreeGrafter"/>
</dbReference>
<evidence type="ECO:0000259" key="3">
    <source>
        <dbReference type="PROSITE" id="PS50125"/>
    </source>
</evidence>
<gene>
    <name evidence="4" type="ordered locus">LFE_2292</name>
</gene>
<dbReference type="STRING" id="1162668.LFE_2292"/>
<dbReference type="InterPro" id="IPR027417">
    <property type="entry name" value="P-loop_NTPase"/>
</dbReference>
<dbReference type="eggNOG" id="COG1474">
    <property type="taxonomic scope" value="Bacteria"/>
</dbReference>
<dbReference type="InterPro" id="IPR001054">
    <property type="entry name" value="A/G_cyclase"/>
</dbReference>
<dbReference type="HOGENOM" id="CLU_004435_3_1_0"/>
<keyword evidence="2" id="KW-0067">ATP-binding</keyword>
<dbReference type="InterPro" id="IPR011990">
    <property type="entry name" value="TPR-like_helical_dom_sf"/>
</dbReference>
<dbReference type="Pfam" id="PF13191">
    <property type="entry name" value="AAA_16"/>
    <property type="match status" value="1"/>
</dbReference>
<feature type="domain" description="Guanylate cyclase" evidence="3">
    <location>
        <begin position="237"/>
        <end position="326"/>
    </location>
</feature>
<dbReference type="SUPFAM" id="SSF48452">
    <property type="entry name" value="TPR-like"/>
    <property type="match status" value="1"/>
</dbReference>
<dbReference type="Gene3D" id="3.30.70.1230">
    <property type="entry name" value="Nucleotide cyclase"/>
    <property type="match status" value="1"/>
</dbReference>
<reference evidence="4 5" key="1">
    <citation type="journal article" date="2012" name="J. Bacteriol.">
        <title>Complete Genome Sequence of Leptospirillum ferrooxidans Strain C2-3, Isolated from a Fresh Volcanic Ash Deposit on the Island of Miyake, Japan.</title>
        <authorList>
            <person name="Fujimura R."/>
            <person name="Sato Y."/>
            <person name="Nishizawa T."/>
            <person name="Oshima K."/>
            <person name="Kim S.-W."/>
            <person name="Hattori M."/>
            <person name="Kamijo T."/>
            <person name="Ohta H."/>
        </authorList>
    </citation>
    <scope>NUCLEOTIDE SEQUENCE [LARGE SCALE GENOMIC DNA]</scope>
    <source>
        <strain evidence="4 5">C2-3</strain>
    </source>
</reference>
<name>I0IRR5_LEPFC</name>
<proteinExistence type="predicted"/>
<dbReference type="PANTHER" id="PTHR16305">
    <property type="entry name" value="TESTICULAR SOLUBLE ADENYLYL CYCLASE"/>
    <property type="match status" value="1"/>
</dbReference>
<sequence length="1212" mass="135243">MAPMGRIRQKQGQLDVRVLGSPELFFRGRSLAGSLFDKPTALFLYLAVERRRHKRSDLIGLLWPEMDERSGRQNLNSTIYILKKRFQGLGVMDCDRFCVWWELSGWDPDPVDLARLMENKPFRECDTLHEPSSCNRCHERITSCLSEYRGDFLESTTLPHLPAYETWIREVREGVRSRVLYLKGLLSGTTPVVTPDAPSVEGPESRQATILCLQVEPENREDLQDLLLQIGKCRELFSDLSVKNGGWVAPFHGSAWFSYFGFPSSQENSARQAVRTALGILEKVRTSDSPFPPVRMGIHTGEIVCDLARGLPDVLGEATRMATLVADEAGPGETLATEGTIGSIRSFFISESEGERLFVNGKNPVTLHRILGESEGPSFGELFVGREKELGILLKLWRQVLRGEKKVVWVTGEAGIGKSRLVHALVRSLGQSAVVRELYCFPECQMIPWFPLTRFFRTFLSLNPKKTADEIRYAAEKYLLSMGRPVEEDLPAFLRFVLGEGHWSDHLPPLSPGKVSVLVENLMVDLLSVRVRNSPVLLIVEDCPWADQLTIAMIRKLLGTISSGRLMVLMVSRTGSALRNLSFDDPDCQIELLPLDPEESRKFIGAISSDALPPEKVRELVSLGSGVPLFLEEYVRMAIRSSSVQTSDFSPNTMELLSSRIDDLGEHKELAQIAACLGREFPKDLFGRVASSLHPGQQVPRWECGLNTLFGKGILIRSGEDPESVLSFRHGILRDAILRSLPDSRRMLIHRRTVDVLREQFSDRVEQEPDCLAEHMEKAGMFEEVLPVLVRAAKRAIAMGAIQEAGARLEKALEIVRSDRSEKSRERELEILLVIGPVCRVLHGYGSDRIDAIYRSAFELCDMVGPSFRTFPLLYAMWASAITRFGPAEALPWARNLMIHSRKSGLWEDRVRASHVLGNTFSWTGKLDESERSLKDGLSEAAGFYDLASKPDLSPYAEEPVVGLMCDLSRVYCLQGRSGEAESWASRAIGRSTDLGHPLSLCLSLSSMTLIHFFSGESEKADAVSRRLRSLSETHGFELWVHSALFSIGWSKGSEKGCDMMRDAKQVIMKDLPGYAPLYSLFEADGAIRAKNPERALIALQEGRRAAVSTGISILDPELLRLEGEARLMIEPHRSELSRALYGEALDRAISSGAYGLALKAVLSLSRIVPGDILKVREILEHLPEIGRAPDWEQAFRISQNVQEPSGESGLP</sequence>
<dbReference type="GO" id="GO:0009190">
    <property type="term" value="P:cyclic nucleotide biosynthetic process"/>
    <property type="evidence" value="ECO:0007669"/>
    <property type="project" value="InterPro"/>
</dbReference>
<dbReference type="CDD" id="cd07302">
    <property type="entry name" value="CHD"/>
    <property type="match status" value="1"/>
</dbReference>
<evidence type="ECO:0000256" key="1">
    <source>
        <dbReference type="ARBA" id="ARBA00022741"/>
    </source>
</evidence>
<dbReference type="EMBL" id="AP012342">
    <property type="protein sequence ID" value="BAM07964.1"/>
    <property type="molecule type" value="Genomic_DNA"/>
</dbReference>
<dbReference type="Proteomes" id="UP000007382">
    <property type="component" value="Chromosome"/>
</dbReference>
<evidence type="ECO:0000256" key="2">
    <source>
        <dbReference type="ARBA" id="ARBA00022840"/>
    </source>
</evidence>
<dbReference type="GO" id="GO:0035556">
    <property type="term" value="P:intracellular signal transduction"/>
    <property type="evidence" value="ECO:0007669"/>
    <property type="project" value="InterPro"/>
</dbReference>
<keyword evidence="5" id="KW-1185">Reference proteome</keyword>
<evidence type="ECO:0000313" key="5">
    <source>
        <dbReference type="Proteomes" id="UP000007382"/>
    </source>
</evidence>
<accession>I0IRR5</accession>
<dbReference type="eggNOG" id="COG2114">
    <property type="taxonomic scope" value="Bacteria"/>
</dbReference>
<dbReference type="PROSITE" id="PS50125">
    <property type="entry name" value="GUANYLATE_CYCLASE_2"/>
    <property type="match status" value="1"/>
</dbReference>